<evidence type="ECO:0000313" key="2">
    <source>
        <dbReference type="EMBL" id="BAL58672.1"/>
    </source>
</evidence>
<name>H5SRF5_ACEAU</name>
<reference evidence="2" key="1">
    <citation type="journal article" date="2005" name="Environ. Microbiol.">
        <title>Genetic and functional properties of uncultivated thermophilic crenarchaeotes from a subsurface gold mine as revealed by analysis of genome fragments.</title>
        <authorList>
            <person name="Nunoura T."/>
            <person name="Hirayama H."/>
            <person name="Takami H."/>
            <person name="Oida H."/>
            <person name="Nishi S."/>
            <person name="Shimamura S."/>
            <person name="Suzuki Y."/>
            <person name="Inagaki F."/>
            <person name="Takai K."/>
            <person name="Nealson K.H."/>
            <person name="Horikoshi K."/>
        </authorList>
    </citation>
    <scope>NUCLEOTIDE SEQUENCE</scope>
</reference>
<keyword evidence="1" id="KW-1133">Transmembrane helix</keyword>
<organism evidence="2">
    <name type="scientific">Acetithermum autotrophicum</name>
    <dbReference type="NCBI Taxonomy" id="1446466"/>
    <lineage>
        <taxon>Bacteria</taxon>
        <taxon>Candidatus Bipolaricaulota</taxon>
        <taxon>Candidatus Acetithermum</taxon>
    </lineage>
</organism>
<dbReference type="EMBL" id="AP011801">
    <property type="protein sequence ID" value="BAL58672.1"/>
    <property type="molecule type" value="Genomic_DNA"/>
</dbReference>
<sequence>MKQTVDYIAEILYAGAIGVCWAGAAGLLWVAFGVATAPPERVWEYFVAFLKNTWGIVLFDVFALLFFLIGVYFLAQFLQARRRWKRIQHESPRGPVEISLFAIRSYIERILAYEFGLQKYRVALENTANGLYVFIRAELPVGRNVLNTAEKIQQTIEENVEDRVGVKVHRVQVIAAGITSEGGEERPLFRGEGEVD</sequence>
<dbReference type="AlphaFoldDB" id="H5SRF5"/>
<proteinExistence type="predicted"/>
<reference evidence="2" key="2">
    <citation type="journal article" date="2012" name="PLoS ONE">
        <title>A Deeply Branching Thermophilic Bacterium with an Ancient Acetyl-CoA Pathway Dominates a Subsurface Ecosystem.</title>
        <authorList>
            <person name="Takami H."/>
            <person name="Noguchi H."/>
            <person name="Takaki Y."/>
            <person name="Uchiyama I."/>
            <person name="Toyoda A."/>
            <person name="Nishi S."/>
            <person name="Chee G.-J."/>
            <person name="Arai W."/>
            <person name="Nunoura T."/>
            <person name="Itoh T."/>
            <person name="Hattori M."/>
            <person name="Takai K."/>
        </authorList>
    </citation>
    <scope>NUCLEOTIDE SEQUENCE</scope>
</reference>
<feature type="transmembrane region" description="Helical" evidence="1">
    <location>
        <begin position="54"/>
        <end position="75"/>
    </location>
</feature>
<evidence type="ECO:0000256" key="1">
    <source>
        <dbReference type="SAM" id="Phobius"/>
    </source>
</evidence>
<keyword evidence="1" id="KW-0472">Membrane</keyword>
<dbReference type="NCBIfam" id="NF033218">
    <property type="entry name" value="anchor_AmaP"/>
    <property type="match status" value="1"/>
</dbReference>
<accession>H5SRF5</accession>
<keyword evidence="1" id="KW-0812">Transmembrane</keyword>
<feature type="transmembrane region" description="Helical" evidence="1">
    <location>
        <begin position="12"/>
        <end position="34"/>
    </location>
</feature>
<gene>
    <name evidence="2" type="ORF">HGMM_OP2C220</name>
</gene>
<protein>
    <submittedName>
        <fullName evidence="2">Hypothetical conserved protein</fullName>
    </submittedName>
</protein>